<dbReference type="PANTHER" id="PTHR43130:SF3">
    <property type="entry name" value="HTH-TYPE TRANSCRIPTIONAL REGULATOR RV1931C"/>
    <property type="match status" value="1"/>
</dbReference>
<dbReference type="Gene3D" id="3.40.50.880">
    <property type="match status" value="1"/>
</dbReference>
<dbReference type="EMBL" id="BAABIQ010000031">
    <property type="protein sequence ID" value="GAA4792082.1"/>
    <property type="molecule type" value="Genomic_DNA"/>
</dbReference>
<dbReference type="InterPro" id="IPR018060">
    <property type="entry name" value="HTH_AraC"/>
</dbReference>
<keyword evidence="2" id="KW-0238">DNA-binding</keyword>
<dbReference type="SUPFAM" id="SSF52317">
    <property type="entry name" value="Class I glutamine amidotransferase-like"/>
    <property type="match status" value="1"/>
</dbReference>
<proteinExistence type="predicted"/>
<dbReference type="Pfam" id="PF01965">
    <property type="entry name" value="DJ-1_PfpI"/>
    <property type="match status" value="1"/>
</dbReference>
<dbReference type="PANTHER" id="PTHR43130">
    <property type="entry name" value="ARAC-FAMILY TRANSCRIPTIONAL REGULATOR"/>
    <property type="match status" value="1"/>
</dbReference>
<dbReference type="PROSITE" id="PS01124">
    <property type="entry name" value="HTH_ARAC_FAMILY_2"/>
    <property type="match status" value="1"/>
</dbReference>
<dbReference type="Gene3D" id="1.10.10.60">
    <property type="entry name" value="Homeodomain-like"/>
    <property type="match status" value="2"/>
</dbReference>
<dbReference type="InterPro" id="IPR018062">
    <property type="entry name" value="HTH_AraC-typ_CS"/>
</dbReference>
<dbReference type="SMART" id="SM00342">
    <property type="entry name" value="HTH_ARAC"/>
    <property type="match status" value="1"/>
</dbReference>
<dbReference type="InterPro" id="IPR002818">
    <property type="entry name" value="DJ-1/PfpI"/>
</dbReference>
<evidence type="ECO:0000256" key="3">
    <source>
        <dbReference type="ARBA" id="ARBA00023163"/>
    </source>
</evidence>
<evidence type="ECO:0000259" key="4">
    <source>
        <dbReference type="PROSITE" id="PS01124"/>
    </source>
</evidence>
<evidence type="ECO:0000256" key="1">
    <source>
        <dbReference type="ARBA" id="ARBA00023015"/>
    </source>
</evidence>
<dbReference type="RefSeq" id="WP_345231632.1">
    <property type="nucleotide sequence ID" value="NZ_BAABIQ010000031.1"/>
</dbReference>
<dbReference type="InterPro" id="IPR052158">
    <property type="entry name" value="INH-QAR"/>
</dbReference>
<keyword evidence="3" id="KW-0804">Transcription</keyword>
<name>A0ABP9BBX7_9SPHI</name>
<protein>
    <submittedName>
        <fullName evidence="5">GlxA family transcriptional regulator</fullName>
    </submittedName>
</protein>
<accession>A0ABP9BBX7</accession>
<dbReference type="InterPro" id="IPR029062">
    <property type="entry name" value="Class_I_gatase-like"/>
</dbReference>
<dbReference type="SUPFAM" id="SSF46689">
    <property type="entry name" value="Homeodomain-like"/>
    <property type="match status" value="2"/>
</dbReference>
<dbReference type="PROSITE" id="PS00041">
    <property type="entry name" value="HTH_ARAC_FAMILY_1"/>
    <property type="match status" value="1"/>
</dbReference>
<dbReference type="InterPro" id="IPR009057">
    <property type="entry name" value="Homeodomain-like_sf"/>
</dbReference>
<sequence length="329" mass="36635">MDKTKHIVLVVPPMTSILDVAGPLEVFTKTTDYLNDHIASLKPAYTTHVLSVDSSPIVHTSAGLPIVCEGDINSINYEVDTLLFAGKGTAESNTLQPALTWLKEHACKIRRIGSICAGAFILAEAGLLNGRRATTHWQVCAKMATLYPQIKVEKDPIYVKDGNIYTSAGISTGMDLSLALVEEDFGRDIAVMVARLLVLYLKRPGNQSQFSNILMHQQVDYEPIQTVQEWIIHHLDEELTVELLAEKVSMSPRNFARVFLRETGITPAKYVEKVRLETARRRLEETRLTIDEISNECGVGSADGLRRLFLRHLKTTPSDYRRSFATAAV</sequence>
<feature type="domain" description="HTH araC/xylS-type" evidence="4">
    <location>
        <begin position="225"/>
        <end position="323"/>
    </location>
</feature>
<evidence type="ECO:0000313" key="5">
    <source>
        <dbReference type="EMBL" id="GAA4792082.1"/>
    </source>
</evidence>
<reference evidence="6" key="1">
    <citation type="journal article" date="2019" name="Int. J. Syst. Evol. Microbiol.">
        <title>The Global Catalogue of Microorganisms (GCM) 10K type strain sequencing project: providing services to taxonomists for standard genome sequencing and annotation.</title>
        <authorList>
            <consortium name="The Broad Institute Genomics Platform"/>
            <consortium name="The Broad Institute Genome Sequencing Center for Infectious Disease"/>
            <person name="Wu L."/>
            <person name="Ma J."/>
        </authorList>
    </citation>
    <scope>NUCLEOTIDE SEQUENCE [LARGE SCALE GENOMIC DNA]</scope>
    <source>
        <strain evidence="6">JCM 18200</strain>
    </source>
</reference>
<comment type="caution">
    <text evidence="5">The sequence shown here is derived from an EMBL/GenBank/DDBJ whole genome shotgun (WGS) entry which is preliminary data.</text>
</comment>
<evidence type="ECO:0000256" key="2">
    <source>
        <dbReference type="ARBA" id="ARBA00023125"/>
    </source>
</evidence>
<dbReference type="CDD" id="cd03137">
    <property type="entry name" value="GATase1_AraC_1"/>
    <property type="match status" value="1"/>
</dbReference>
<gene>
    <name evidence="5" type="ORF">GCM10023231_20050</name>
</gene>
<keyword evidence="1" id="KW-0805">Transcription regulation</keyword>
<evidence type="ECO:0000313" key="6">
    <source>
        <dbReference type="Proteomes" id="UP001501411"/>
    </source>
</evidence>
<keyword evidence="6" id="KW-1185">Reference proteome</keyword>
<dbReference type="Proteomes" id="UP001501411">
    <property type="component" value="Unassembled WGS sequence"/>
</dbReference>
<dbReference type="Pfam" id="PF12833">
    <property type="entry name" value="HTH_18"/>
    <property type="match status" value="1"/>
</dbReference>
<organism evidence="5 6">
    <name type="scientific">Olivibacter ginsenosidimutans</name>
    <dbReference type="NCBI Taxonomy" id="1176537"/>
    <lineage>
        <taxon>Bacteria</taxon>
        <taxon>Pseudomonadati</taxon>
        <taxon>Bacteroidota</taxon>
        <taxon>Sphingobacteriia</taxon>
        <taxon>Sphingobacteriales</taxon>
        <taxon>Sphingobacteriaceae</taxon>
        <taxon>Olivibacter</taxon>
    </lineage>
</organism>